<dbReference type="PANTHER" id="PTHR48200:SF1">
    <property type="entry name" value="AMINOTRANSFERASE-LIKE PLANT MOBILE DOMAIN-CONTAINING PROTEIN"/>
    <property type="match status" value="1"/>
</dbReference>
<organism evidence="3 4">
    <name type="scientific">Hibiscus trionum</name>
    <name type="common">Flower of an hour</name>
    <dbReference type="NCBI Taxonomy" id="183268"/>
    <lineage>
        <taxon>Eukaryota</taxon>
        <taxon>Viridiplantae</taxon>
        <taxon>Streptophyta</taxon>
        <taxon>Embryophyta</taxon>
        <taxon>Tracheophyta</taxon>
        <taxon>Spermatophyta</taxon>
        <taxon>Magnoliopsida</taxon>
        <taxon>eudicotyledons</taxon>
        <taxon>Gunneridae</taxon>
        <taxon>Pentapetalae</taxon>
        <taxon>rosids</taxon>
        <taxon>malvids</taxon>
        <taxon>Malvales</taxon>
        <taxon>Malvaceae</taxon>
        <taxon>Malvoideae</taxon>
        <taxon>Hibiscus</taxon>
    </lineage>
</organism>
<evidence type="ECO:0000313" key="3">
    <source>
        <dbReference type="EMBL" id="GMI67698.1"/>
    </source>
</evidence>
<dbReference type="PANTHER" id="PTHR48200">
    <property type="entry name" value="PROTEIN, PUTATIVE-RELATED"/>
    <property type="match status" value="1"/>
</dbReference>
<dbReference type="AlphaFoldDB" id="A0A9W7LK32"/>
<dbReference type="OrthoDB" id="991372at2759"/>
<name>A0A9W7LK32_HIBTR</name>
<dbReference type="InterPro" id="IPR056647">
    <property type="entry name" value="DUF7745"/>
</dbReference>
<feature type="domain" description="DUF7745" evidence="2">
    <location>
        <begin position="62"/>
        <end position="373"/>
    </location>
</feature>
<feature type="region of interest" description="Disordered" evidence="1">
    <location>
        <begin position="1"/>
        <end position="30"/>
    </location>
</feature>
<feature type="compositionally biased region" description="Basic and acidic residues" evidence="1">
    <location>
        <begin position="1"/>
        <end position="13"/>
    </location>
</feature>
<dbReference type="Pfam" id="PF24924">
    <property type="entry name" value="DUF7745"/>
    <property type="match status" value="1"/>
</dbReference>
<accession>A0A9W7LK32</accession>
<gene>
    <name evidence="3" type="ORF">HRI_000439100</name>
</gene>
<evidence type="ECO:0000313" key="4">
    <source>
        <dbReference type="Proteomes" id="UP001165190"/>
    </source>
</evidence>
<dbReference type="EMBL" id="BSYR01000005">
    <property type="protein sequence ID" value="GMI67698.1"/>
    <property type="molecule type" value="Genomic_DNA"/>
</dbReference>
<keyword evidence="4" id="KW-1185">Reference proteome</keyword>
<evidence type="ECO:0000259" key="2">
    <source>
        <dbReference type="Pfam" id="PF24924"/>
    </source>
</evidence>
<reference evidence="3" key="1">
    <citation type="submission" date="2023-05" db="EMBL/GenBank/DDBJ databases">
        <title>Genome and transcriptome analyses reveal genes involved in the formation of fine ridges on petal epidermal cells in Hibiscus trionum.</title>
        <authorList>
            <person name="Koshimizu S."/>
            <person name="Masuda S."/>
            <person name="Ishii T."/>
            <person name="Shirasu K."/>
            <person name="Hoshino A."/>
            <person name="Arita M."/>
        </authorList>
    </citation>
    <scope>NUCLEOTIDE SEQUENCE</scope>
    <source>
        <strain evidence="3">Hamamatsu line</strain>
    </source>
</reference>
<sequence>MGDIVRSNDEKNSDVQVWSDGKQKHEGDSISTGFRSEMENKTFMNTEFNDVSELKQVWNSWDFEARTAFRDEYGDIVYMLYVPVDQALLQALVGFWNSAYSCFTIGDLDLTPTIKEYQDHVNCKKIKENRVYSKTGKNKPFRVKLQKLSDTLMLWVDRQVGTWNNKEYLKVDGILPLASVYPAGRVQRNLFALLIYGLVLFPKALGFIHPAVFDLFDRLAKGGNPVPVILSETFHSLRFCRKHVGGRFLGCPQLLTMWFYSHFWMDVSFSRPVYDCKFSALEEFLRKENWPTKRTEEVWLDVLQNLSASDIVWRVPWSSARNILYRCGMYSWVPLLGLWGHMAYAPLLVLRQYGSKQFVPATDGLREFNIDYQREKGYKGKVYAASSA</sequence>
<proteinExistence type="predicted"/>
<evidence type="ECO:0000256" key="1">
    <source>
        <dbReference type="SAM" id="MobiDB-lite"/>
    </source>
</evidence>
<comment type="caution">
    <text evidence="3">The sequence shown here is derived from an EMBL/GenBank/DDBJ whole genome shotgun (WGS) entry which is preliminary data.</text>
</comment>
<dbReference type="Proteomes" id="UP001165190">
    <property type="component" value="Unassembled WGS sequence"/>
</dbReference>
<protein>
    <recommendedName>
        <fullName evidence="2">DUF7745 domain-containing protein</fullName>
    </recommendedName>
</protein>